<name>D8T866_SELML</name>
<accession>D8T866</accession>
<dbReference type="SUPFAM" id="SSF52091">
    <property type="entry name" value="SpoIIaa-like"/>
    <property type="match status" value="1"/>
</dbReference>
<feature type="transmembrane region" description="Helical" evidence="6">
    <location>
        <begin position="467"/>
        <end position="494"/>
    </location>
</feature>
<dbReference type="InterPro" id="IPR002645">
    <property type="entry name" value="STAS_dom"/>
</dbReference>
<dbReference type="Pfam" id="PF00916">
    <property type="entry name" value="Sulfate_transp"/>
    <property type="match status" value="1"/>
</dbReference>
<keyword evidence="4 6" id="KW-1133">Transmembrane helix</keyword>
<feature type="transmembrane region" description="Helical" evidence="6">
    <location>
        <begin position="375"/>
        <end position="397"/>
    </location>
</feature>
<feature type="transmembrane region" description="Helical" evidence="6">
    <location>
        <begin position="409"/>
        <end position="431"/>
    </location>
</feature>
<protein>
    <recommendedName>
        <fullName evidence="7">STAS domain-containing protein</fullName>
    </recommendedName>
</protein>
<dbReference type="eggNOG" id="KOG0236">
    <property type="taxonomic scope" value="Eukaryota"/>
</dbReference>
<keyword evidence="3 6" id="KW-0812">Transmembrane</keyword>
<dbReference type="CDD" id="cd07042">
    <property type="entry name" value="STAS_SulP_like_sulfate_transporter"/>
    <property type="match status" value="1"/>
</dbReference>
<evidence type="ECO:0000313" key="8">
    <source>
        <dbReference type="EMBL" id="EFJ07197.1"/>
    </source>
</evidence>
<dbReference type="HOGENOM" id="CLU_003182_13_2_1"/>
<feature type="transmembrane region" description="Helical" evidence="6">
    <location>
        <begin position="282"/>
        <end position="303"/>
    </location>
</feature>
<dbReference type="InterPro" id="IPR001902">
    <property type="entry name" value="SLC26A/SulP_fam"/>
</dbReference>
<evidence type="ECO:0000259" key="7">
    <source>
        <dbReference type="PROSITE" id="PS50801"/>
    </source>
</evidence>
<feature type="transmembrane region" description="Helical" evidence="6">
    <location>
        <begin position="254"/>
        <end position="276"/>
    </location>
</feature>
<evidence type="ECO:0000256" key="3">
    <source>
        <dbReference type="ARBA" id="ARBA00022692"/>
    </source>
</evidence>
<dbReference type="GO" id="GO:0022857">
    <property type="term" value="F:transmembrane transporter activity"/>
    <property type="evidence" value="ECO:0000318"/>
    <property type="project" value="GO_Central"/>
</dbReference>
<dbReference type="GO" id="GO:0005886">
    <property type="term" value="C:plasma membrane"/>
    <property type="evidence" value="ECO:0000318"/>
    <property type="project" value="GO_Central"/>
</dbReference>
<dbReference type="InParanoid" id="D8T866"/>
<feature type="domain" description="STAS" evidence="7">
    <location>
        <begin position="523"/>
        <end position="646"/>
    </location>
</feature>
<dbReference type="FunFam" id="3.30.750.24:FF:000002">
    <property type="entry name" value="Sulfate transporter 31"/>
    <property type="match status" value="1"/>
</dbReference>
<feature type="transmembrane region" description="Helical" evidence="6">
    <location>
        <begin position="173"/>
        <end position="197"/>
    </location>
</feature>
<proteinExistence type="predicted"/>
<dbReference type="PROSITE" id="PS50801">
    <property type="entry name" value="STAS"/>
    <property type="match status" value="1"/>
</dbReference>
<evidence type="ECO:0000256" key="6">
    <source>
        <dbReference type="SAM" id="Phobius"/>
    </source>
</evidence>
<evidence type="ECO:0000256" key="1">
    <source>
        <dbReference type="ARBA" id="ARBA00004141"/>
    </source>
</evidence>
<dbReference type="InterPro" id="IPR036513">
    <property type="entry name" value="STAS_dom_sf"/>
</dbReference>
<feature type="transmembrane region" description="Helical" evidence="6">
    <location>
        <begin position="437"/>
        <end position="460"/>
    </location>
</feature>
<dbReference type="PANTHER" id="PTHR11814">
    <property type="entry name" value="SULFATE TRANSPORTER"/>
    <property type="match status" value="1"/>
</dbReference>
<dbReference type="OMA" id="LDWSFIQ"/>
<dbReference type="GO" id="GO:0055085">
    <property type="term" value="P:transmembrane transport"/>
    <property type="evidence" value="ECO:0000318"/>
    <property type="project" value="GO_Central"/>
</dbReference>
<evidence type="ECO:0000313" key="9">
    <source>
        <dbReference type="Proteomes" id="UP000001514"/>
    </source>
</evidence>
<feature type="transmembrane region" description="Helical" evidence="6">
    <location>
        <begin position="343"/>
        <end position="363"/>
    </location>
</feature>
<reference evidence="8 9" key="1">
    <citation type="journal article" date="2011" name="Science">
        <title>The Selaginella genome identifies genetic changes associated with the evolution of vascular plants.</title>
        <authorList>
            <person name="Banks J.A."/>
            <person name="Nishiyama T."/>
            <person name="Hasebe M."/>
            <person name="Bowman J.L."/>
            <person name="Gribskov M."/>
            <person name="dePamphilis C."/>
            <person name="Albert V.A."/>
            <person name="Aono N."/>
            <person name="Aoyama T."/>
            <person name="Ambrose B.A."/>
            <person name="Ashton N.W."/>
            <person name="Axtell M.J."/>
            <person name="Barker E."/>
            <person name="Barker M.S."/>
            <person name="Bennetzen J.L."/>
            <person name="Bonawitz N.D."/>
            <person name="Chapple C."/>
            <person name="Cheng C."/>
            <person name="Correa L.G."/>
            <person name="Dacre M."/>
            <person name="DeBarry J."/>
            <person name="Dreyer I."/>
            <person name="Elias M."/>
            <person name="Engstrom E.M."/>
            <person name="Estelle M."/>
            <person name="Feng L."/>
            <person name="Finet C."/>
            <person name="Floyd S.K."/>
            <person name="Frommer W.B."/>
            <person name="Fujita T."/>
            <person name="Gramzow L."/>
            <person name="Gutensohn M."/>
            <person name="Harholt J."/>
            <person name="Hattori M."/>
            <person name="Heyl A."/>
            <person name="Hirai T."/>
            <person name="Hiwatashi Y."/>
            <person name="Ishikawa M."/>
            <person name="Iwata M."/>
            <person name="Karol K.G."/>
            <person name="Koehler B."/>
            <person name="Kolukisaoglu U."/>
            <person name="Kubo M."/>
            <person name="Kurata T."/>
            <person name="Lalonde S."/>
            <person name="Li K."/>
            <person name="Li Y."/>
            <person name="Litt A."/>
            <person name="Lyons E."/>
            <person name="Manning G."/>
            <person name="Maruyama T."/>
            <person name="Michael T.P."/>
            <person name="Mikami K."/>
            <person name="Miyazaki S."/>
            <person name="Morinaga S."/>
            <person name="Murata T."/>
            <person name="Mueller-Roeber B."/>
            <person name="Nelson D.R."/>
            <person name="Obara M."/>
            <person name="Oguri Y."/>
            <person name="Olmstead R.G."/>
            <person name="Onodera N."/>
            <person name="Petersen B.L."/>
            <person name="Pils B."/>
            <person name="Prigge M."/>
            <person name="Rensing S.A."/>
            <person name="Riano-Pachon D.M."/>
            <person name="Roberts A.W."/>
            <person name="Sato Y."/>
            <person name="Scheller H.V."/>
            <person name="Schulz B."/>
            <person name="Schulz C."/>
            <person name="Shakirov E.V."/>
            <person name="Shibagaki N."/>
            <person name="Shinohara N."/>
            <person name="Shippen D.E."/>
            <person name="Soerensen I."/>
            <person name="Sotooka R."/>
            <person name="Sugimoto N."/>
            <person name="Sugita M."/>
            <person name="Sumikawa N."/>
            <person name="Tanurdzic M."/>
            <person name="Theissen G."/>
            <person name="Ulvskov P."/>
            <person name="Wakazuki S."/>
            <person name="Weng J.K."/>
            <person name="Willats W.W."/>
            <person name="Wipf D."/>
            <person name="Wolf P.G."/>
            <person name="Yang L."/>
            <person name="Zimmer A.D."/>
            <person name="Zhu Q."/>
            <person name="Mitros T."/>
            <person name="Hellsten U."/>
            <person name="Loque D."/>
            <person name="Otillar R."/>
            <person name="Salamov A."/>
            <person name="Schmutz J."/>
            <person name="Shapiro H."/>
            <person name="Lindquist E."/>
            <person name="Lucas S."/>
            <person name="Rokhsar D."/>
            <person name="Grigoriev I.V."/>
        </authorList>
    </citation>
    <scope>NUCLEOTIDE SEQUENCE [LARGE SCALE GENOMIC DNA]</scope>
</reference>
<comment type="subcellular location">
    <subcellularLocation>
        <location evidence="1">Membrane</location>
        <topology evidence="1">Multi-pass membrane protein</topology>
    </subcellularLocation>
</comment>
<dbReference type="Gene3D" id="3.30.750.24">
    <property type="entry name" value="STAS domain"/>
    <property type="match status" value="1"/>
</dbReference>
<evidence type="ECO:0000256" key="5">
    <source>
        <dbReference type="ARBA" id="ARBA00023136"/>
    </source>
</evidence>
<feature type="transmembrane region" description="Helical" evidence="6">
    <location>
        <begin position="116"/>
        <end position="138"/>
    </location>
</feature>
<dbReference type="InterPro" id="IPR011547">
    <property type="entry name" value="SLC26A/SulP_dom"/>
</dbReference>
<feature type="transmembrane region" description="Helical" evidence="6">
    <location>
        <begin position="203"/>
        <end position="222"/>
    </location>
</feature>
<dbReference type="STRING" id="88036.D8T866"/>
<dbReference type="Proteomes" id="UP000001514">
    <property type="component" value="Unassembled WGS sequence"/>
</dbReference>
<dbReference type="AlphaFoldDB" id="D8T866"/>
<gene>
    <name evidence="8" type="ORF">SELMODRAFT_134130</name>
</gene>
<dbReference type="Pfam" id="PF01740">
    <property type="entry name" value="STAS"/>
    <property type="match status" value="1"/>
</dbReference>
<keyword evidence="9" id="KW-1185">Reference proteome</keyword>
<evidence type="ECO:0000256" key="2">
    <source>
        <dbReference type="ARBA" id="ARBA00022448"/>
    </source>
</evidence>
<dbReference type="Gramene" id="EFJ07197">
    <property type="protein sequence ID" value="EFJ07197"/>
    <property type="gene ID" value="SELMODRAFT_134130"/>
</dbReference>
<dbReference type="KEGG" id="smo:SELMODRAFT_134130"/>
<keyword evidence="5 6" id="KW-0472">Membrane</keyword>
<dbReference type="NCBIfam" id="TIGR00815">
    <property type="entry name" value="sulP"/>
    <property type="match status" value="1"/>
</dbReference>
<dbReference type="EMBL" id="GL377688">
    <property type="protein sequence ID" value="EFJ07197.1"/>
    <property type="molecule type" value="Genomic_DNA"/>
</dbReference>
<organism evidence="9">
    <name type="scientific">Selaginella moellendorffii</name>
    <name type="common">Spikemoss</name>
    <dbReference type="NCBI Taxonomy" id="88036"/>
    <lineage>
        <taxon>Eukaryota</taxon>
        <taxon>Viridiplantae</taxon>
        <taxon>Streptophyta</taxon>
        <taxon>Embryophyta</taxon>
        <taxon>Tracheophyta</taxon>
        <taxon>Lycopodiopsida</taxon>
        <taxon>Selaginellales</taxon>
        <taxon>Selaginellaceae</taxon>
        <taxon>Selaginella</taxon>
    </lineage>
</organism>
<sequence length="677" mass="74742">MVQKESHDHVNDTDLDNVEVISIKDQVISQAVQRPPAKSLLQTFSTTSKETLFPDDPFRHFRNKPSHRQAIMLMQYFFPILDWLPKYKLGFLKNDFIAGITTASLSIPQGIAYAKLANLPPVVGLYSCFLPPMVYAIFGSSRDLAVGPAAVISIVLGTLIREDLGPEVTDPRAHLSLAFTSTFFAGLFQFSLGFLRLGFVIDFLSHAATVGFVAGVAVAVCLQQMRGILGIQNFTKKSDVVSVLHSIFRDPAHWNWRTVVIGICFLTFLLGMRQISKRNKKLFWLSAIAPVTSVFLATVCVFATHANEHLSIVGQLRKGINPPSFKELHLTGPLVSKAMKNGVIVAIIGLMEAIAVGRTFASIKNYHIDGNKEMIAFGMVNMTGSCMSCYITTGAMSRTAVNNSAGCKTSLSCIFMALIVMVTLLALTPLFHYTPNVILSVIIFSALITLIDPVEAYHIWKVDKIDFLACLGAFLGVCFQSIQLGLLIAVAISIGKILLHVSRPHTATLGKIAGTSIYRSIEQYPKAVRIPGVLIVRIDASIYFSNSNYIRERLTRYIEEEQGRDKLPGESALKYLILDLTPVMTIDTSGLHVLGEILRNLNLMEMQLVLANPGAEVIERLHRGGFVDILGQRWIFLTVDDAVHYCSMQLPRDNNVDNHEDVSECDVIVQIIPKFGL</sequence>
<keyword evidence="2" id="KW-0813">Transport</keyword>
<evidence type="ECO:0000256" key="4">
    <source>
        <dbReference type="ARBA" id="ARBA00022989"/>
    </source>
</evidence>